<evidence type="ECO:0000256" key="1">
    <source>
        <dbReference type="RuleBase" id="RU363098"/>
    </source>
</evidence>
<keyword evidence="1" id="KW-0696">RNA-directed RNA polymerase</keyword>
<comment type="catalytic activity">
    <reaction evidence="1">
        <text>RNA(n) + a ribonucleoside 5'-triphosphate = RNA(n+1) + diphosphate</text>
        <dbReference type="Rhea" id="RHEA:21248"/>
        <dbReference type="Rhea" id="RHEA-COMP:14527"/>
        <dbReference type="Rhea" id="RHEA-COMP:17342"/>
        <dbReference type="ChEBI" id="CHEBI:33019"/>
        <dbReference type="ChEBI" id="CHEBI:61557"/>
        <dbReference type="ChEBI" id="CHEBI:140395"/>
        <dbReference type="EC" id="2.7.7.48"/>
    </reaction>
</comment>
<gene>
    <name evidence="3" type="ORF">KUTeg_007471</name>
</gene>
<keyword evidence="1" id="KW-0808">Transferase</keyword>
<dbReference type="PANTHER" id="PTHR23079">
    <property type="entry name" value="RNA-DEPENDENT RNA POLYMERASE"/>
    <property type="match status" value="1"/>
</dbReference>
<keyword evidence="1" id="KW-0694">RNA-binding</keyword>
<proteinExistence type="inferred from homology"/>
<dbReference type="InterPro" id="IPR057596">
    <property type="entry name" value="RDRP_core"/>
</dbReference>
<dbReference type="Pfam" id="PF05183">
    <property type="entry name" value="RdRP"/>
    <property type="match status" value="1"/>
</dbReference>
<evidence type="ECO:0000259" key="2">
    <source>
        <dbReference type="Pfam" id="PF05183"/>
    </source>
</evidence>
<dbReference type="Proteomes" id="UP001217089">
    <property type="component" value="Unassembled WGS sequence"/>
</dbReference>
<comment type="similarity">
    <text evidence="1">Belongs to the RdRP family.</text>
</comment>
<protein>
    <recommendedName>
        <fullName evidence="1">RNA-dependent RNA polymerase</fullName>
        <ecNumber evidence="1">2.7.7.48</ecNumber>
    </recommendedName>
</protein>
<keyword evidence="4" id="KW-1185">Reference proteome</keyword>
<feature type="domain" description="RDRP core" evidence="2">
    <location>
        <begin position="224"/>
        <end position="389"/>
    </location>
</feature>
<dbReference type="EC" id="2.7.7.48" evidence="1"/>
<sequence length="404" mass="46945">MDSLSISLTPVENSENNFRFDLSIKTFSNTVTVNMQEQEMSIYIETDERFKISILKGNKVSARTNFDVIDDIKVHQIFGLSSVFKISFSDENLDEGFEIIAYLKRRGITVEYGDAKLCDSDYSLDQLNQTIKFNDFETEYAWQCLLHRGFKVIDSINVDVFEILKTSGNLDLADRFFEMESQVDNNIFFDFEHNWSETSKQKVDKNEEQELRLSNILYARRIVVTPTSEIYFKKEPTKQNRVILQYNIDFFLRVVFRDEDFRKLQIISNEPANGSIINRVKDILRDGIRIGDRHFEYLGCSNSQMREHGAWFVAEHDGYTAESIRKSLGDFTKERCVASYVSRLGLCFSSSMKTVDVDEYELIADIENNGYCFTDGIGKMSNSLAEKVKLFDLLMKNHYSKPLF</sequence>
<accession>A0ABQ9FDE6</accession>
<name>A0ABQ9FDE6_TEGGR</name>
<reference evidence="3 4" key="1">
    <citation type="submission" date="2022-12" db="EMBL/GenBank/DDBJ databases">
        <title>Chromosome-level genome of Tegillarca granosa.</title>
        <authorList>
            <person name="Kim J."/>
        </authorList>
    </citation>
    <scope>NUCLEOTIDE SEQUENCE [LARGE SCALE GENOMIC DNA]</scope>
    <source>
        <strain evidence="3">Teg-2019</strain>
        <tissue evidence="3">Adductor muscle</tissue>
    </source>
</reference>
<dbReference type="InterPro" id="IPR007855">
    <property type="entry name" value="RDRP"/>
</dbReference>
<comment type="caution">
    <text evidence="3">The sequence shown here is derived from an EMBL/GenBank/DDBJ whole genome shotgun (WGS) entry which is preliminary data.</text>
</comment>
<dbReference type="EMBL" id="JARBDR010000337">
    <property type="protein sequence ID" value="KAJ8315321.1"/>
    <property type="molecule type" value="Genomic_DNA"/>
</dbReference>
<dbReference type="PANTHER" id="PTHR23079:SF55">
    <property type="entry name" value="RNA-DIRECTED RNA POLYMERASE"/>
    <property type="match status" value="1"/>
</dbReference>
<keyword evidence="1" id="KW-0548">Nucleotidyltransferase</keyword>
<organism evidence="3 4">
    <name type="scientific">Tegillarca granosa</name>
    <name type="common">Malaysian cockle</name>
    <name type="synonym">Anadara granosa</name>
    <dbReference type="NCBI Taxonomy" id="220873"/>
    <lineage>
        <taxon>Eukaryota</taxon>
        <taxon>Metazoa</taxon>
        <taxon>Spiralia</taxon>
        <taxon>Lophotrochozoa</taxon>
        <taxon>Mollusca</taxon>
        <taxon>Bivalvia</taxon>
        <taxon>Autobranchia</taxon>
        <taxon>Pteriomorphia</taxon>
        <taxon>Arcoida</taxon>
        <taxon>Arcoidea</taxon>
        <taxon>Arcidae</taxon>
        <taxon>Tegillarca</taxon>
    </lineage>
</organism>
<evidence type="ECO:0000313" key="4">
    <source>
        <dbReference type="Proteomes" id="UP001217089"/>
    </source>
</evidence>
<evidence type="ECO:0000313" key="3">
    <source>
        <dbReference type="EMBL" id="KAJ8315321.1"/>
    </source>
</evidence>